<dbReference type="EMBL" id="JACKWZ010000219">
    <property type="protein sequence ID" value="KAF9411627.1"/>
    <property type="molecule type" value="Genomic_DNA"/>
</dbReference>
<reference evidence="1" key="1">
    <citation type="submission" date="2020-08" db="EMBL/GenBank/DDBJ databases">
        <title>Spodoptera exigua strain:BAW_Kor-Di-RS1 Genome sequencing and assembly.</title>
        <authorList>
            <person name="Kim J."/>
            <person name="Nam H.Y."/>
            <person name="Kwon M."/>
            <person name="Choi J.H."/>
            <person name="Cho S.R."/>
            <person name="Kim G.-H."/>
        </authorList>
    </citation>
    <scope>NUCLEOTIDE SEQUENCE</scope>
    <source>
        <strain evidence="1">BAW_Kor-Di-RS1</strain>
        <tissue evidence="1">Whole-body</tissue>
    </source>
</reference>
<protein>
    <submittedName>
        <fullName evidence="1">Uncharacterized protein</fullName>
    </submittedName>
</protein>
<accession>A0A835L3C5</accession>
<dbReference type="AlphaFoldDB" id="A0A835L3C5"/>
<gene>
    <name evidence="1" type="ORF">HW555_009630</name>
</gene>
<keyword evidence="2" id="KW-1185">Reference proteome</keyword>
<organism evidence="1 2">
    <name type="scientific">Spodoptera exigua</name>
    <name type="common">Beet armyworm</name>
    <name type="synonym">Noctua fulgens</name>
    <dbReference type="NCBI Taxonomy" id="7107"/>
    <lineage>
        <taxon>Eukaryota</taxon>
        <taxon>Metazoa</taxon>
        <taxon>Ecdysozoa</taxon>
        <taxon>Arthropoda</taxon>
        <taxon>Hexapoda</taxon>
        <taxon>Insecta</taxon>
        <taxon>Pterygota</taxon>
        <taxon>Neoptera</taxon>
        <taxon>Endopterygota</taxon>
        <taxon>Lepidoptera</taxon>
        <taxon>Glossata</taxon>
        <taxon>Ditrysia</taxon>
        <taxon>Noctuoidea</taxon>
        <taxon>Noctuidae</taxon>
        <taxon>Amphipyrinae</taxon>
        <taxon>Spodoptera</taxon>
    </lineage>
</organism>
<sequence length="103" mass="11058">MTNTGNVADLLDLGAALADEGAALRGGHDEPQRDGGAGPTATTLVELRAPLEQYNEPKGLVHWQVLCNGRTHMQTHRGCDETVLEACGIRSVLASEQHDFYSM</sequence>
<evidence type="ECO:0000313" key="2">
    <source>
        <dbReference type="Proteomes" id="UP000648187"/>
    </source>
</evidence>
<dbReference type="Proteomes" id="UP000648187">
    <property type="component" value="Unassembled WGS sequence"/>
</dbReference>
<evidence type="ECO:0000313" key="1">
    <source>
        <dbReference type="EMBL" id="KAF9411627.1"/>
    </source>
</evidence>
<proteinExistence type="predicted"/>
<comment type="caution">
    <text evidence="1">The sequence shown here is derived from an EMBL/GenBank/DDBJ whole genome shotgun (WGS) entry which is preliminary data.</text>
</comment>
<name>A0A835L3C5_SPOEX</name>